<proteinExistence type="predicted"/>
<keyword evidence="4" id="KW-1185">Reference proteome</keyword>
<keyword evidence="1" id="KW-0328">Glycosyltransferase</keyword>
<organism evidence="3 4">
    <name type="scientific">Rhodoplanes elegans</name>
    <dbReference type="NCBI Taxonomy" id="29408"/>
    <lineage>
        <taxon>Bacteria</taxon>
        <taxon>Pseudomonadati</taxon>
        <taxon>Pseudomonadota</taxon>
        <taxon>Alphaproteobacteria</taxon>
        <taxon>Hyphomicrobiales</taxon>
        <taxon>Nitrobacteraceae</taxon>
        <taxon>Rhodoplanes</taxon>
    </lineage>
</organism>
<sequence length="303" mass="34265">MRAAWARSCRKTRTSPWHQRRSAVEHRCERPDDGMGTWGATAAETFMKAVFGLAFSPHTQSELVDRLSRERIAPGVGPRTILTANIDHVVRLRHDHDFRDAYDRAWAVTADGAPVLMYAKLRGARELTRVTGSDLVMALLPALDPKKARLFFVVGDTGTADRLRDLLKARAFDSQAVMIEVAPQDFGKDQAYSDTLTRAIRRHRTTHLLMGLGAPKSEIWVHRHRDRLGDCYVLPVGAGLEFFAGTKRRAPVWMRSAGLEWAWRLGSEPRRLWRRYLVDSWLFLGAIGTDLATPDRGRARSAR</sequence>
<evidence type="ECO:0008006" key="5">
    <source>
        <dbReference type="Google" id="ProtNLM"/>
    </source>
</evidence>
<dbReference type="Proteomes" id="UP000248863">
    <property type="component" value="Unassembled WGS sequence"/>
</dbReference>
<dbReference type="AlphaFoldDB" id="A0A327KJ97"/>
<dbReference type="PANTHER" id="PTHR34136:SF1">
    <property type="entry name" value="UDP-N-ACETYL-D-MANNOSAMINURONIC ACID TRANSFERASE"/>
    <property type="match status" value="1"/>
</dbReference>
<dbReference type="CDD" id="cd06533">
    <property type="entry name" value="Glyco_transf_WecG_TagA"/>
    <property type="match status" value="1"/>
</dbReference>
<reference evidence="3 4" key="1">
    <citation type="submission" date="2017-07" db="EMBL/GenBank/DDBJ databases">
        <title>Draft Genome Sequences of Select Purple Nonsulfur Bacteria.</title>
        <authorList>
            <person name="Lasarre B."/>
            <person name="Mckinlay J.B."/>
        </authorList>
    </citation>
    <scope>NUCLEOTIDE SEQUENCE [LARGE SCALE GENOMIC DNA]</scope>
    <source>
        <strain evidence="3 4">DSM 11907</strain>
    </source>
</reference>
<dbReference type="PANTHER" id="PTHR34136">
    <property type="match status" value="1"/>
</dbReference>
<dbReference type="EMBL" id="NPEU01000104">
    <property type="protein sequence ID" value="RAI38850.1"/>
    <property type="molecule type" value="Genomic_DNA"/>
</dbReference>
<name>A0A327KJ97_9BRAD</name>
<dbReference type="InterPro" id="IPR004629">
    <property type="entry name" value="WecG_TagA_CpsF"/>
</dbReference>
<keyword evidence="2" id="KW-0808">Transferase</keyword>
<evidence type="ECO:0000313" key="3">
    <source>
        <dbReference type="EMBL" id="RAI38850.1"/>
    </source>
</evidence>
<comment type="caution">
    <text evidence="3">The sequence shown here is derived from an EMBL/GenBank/DDBJ whole genome shotgun (WGS) entry which is preliminary data.</text>
</comment>
<dbReference type="GO" id="GO:0016758">
    <property type="term" value="F:hexosyltransferase activity"/>
    <property type="evidence" value="ECO:0007669"/>
    <property type="project" value="TreeGrafter"/>
</dbReference>
<evidence type="ECO:0000256" key="1">
    <source>
        <dbReference type="ARBA" id="ARBA00022676"/>
    </source>
</evidence>
<protein>
    <recommendedName>
        <fullName evidence="5">Glycosyltransferase</fullName>
    </recommendedName>
</protein>
<accession>A0A327KJ97</accession>
<evidence type="ECO:0000256" key="2">
    <source>
        <dbReference type="ARBA" id="ARBA00022679"/>
    </source>
</evidence>
<evidence type="ECO:0000313" key="4">
    <source>
        <dbReference type="Proteomes" id="UP000248863"/>
    </source>
</evidence>
<dbReference type="OrthoDB" id="9771846at2"/>
<dbReference type="NCBIfam" id="TIGR00696">
    <property type="entry name" value="wecG_tagA_cpsF"/>
    <property type="match status" value="1"/>
</dbReference>
<dbReference type="Pfam" id="PF03808">
    <property type="entry name" value="Glyco_tran_WecG"/>
    <property type="match status" value="1"/>
</dbReference>
<gene>
    <name evidence="3" type="ORF">CH338_11305</name>
</gene>